<comment type="subcellular location">
    <subcellularLocation>
        <location evidence="7">Cell inner membrane</location>
        <topology evidence="7">Single-pass membrane protein</topology>
    </subcellularLocation>
</comment>
<evidence type="ECO:0000313" key="10">
    <source>
        <dbReference type="Proteomes" id="UP000246132"/>
    </source>
</evidence>
<feature type="region of interest" description="Disordered" evidence="8">
    <location>
        <begin position="1"/>
        <end position="36"/>
    </location>
</feature>
<dbReference type="GO" id="GO:0005886">
    <property type="term" value="C:plasma membrane"/>
    <property type="evidence" value="ECO:0007669"/>
    <property type="project" value="UniProtKB-SubCell"/>
</dbReference>
<comment type="similarity">
    <text evidence="7">Belongs to the transglycosylase MltG family.</text>
</comment>
<evidence type="ECO:0000256" key="7">
    <source>
        <dbReference type="HAMAP-Rule" id="MF_02065"/>
    </source>
</evidence>
<dbReference type="PANTHER" id="PTHR30518:SF2">
    <property type="entry name" value="ENDOLYTIC MUREIN TRANSGLYCOSYLASE"/>
    <property type="match status" value="1"/>
</dbReference>
<feature type="region of interest" description="Disordered" evidence="8">
    <location>
        <begin position="370"/>
        <end position="389"/>
    </location>
</feature>
<accession>A0A3A8AIP7</accession>
<keyword evidence="2 7" id="KW-0812">Transmembrane</keyword>
<dbReference type="CDD" id="cd08010">
    <property type="entry name" value="MltG_like"/>
    <property type="match status" value="1"/>
</dbReference>
<keyword evidence="10" id="KW-1185">Reference proteome</keyword>
<evidence type="ECO:0000256" key="6">
    <source>
        <dbReference type="ARBA" id="ARBA00023316"/>
    </source>
</evidence>
<keyword evidence="5 7" id="KW-0456">Lyase</keyword>
<evidence type="ECO:0000256" key="5">
    <source>
        <dbReference type="ARBA" id="ARBA00023239"/>
    </source>
</evidence>
<keyword evidence="1 7" id="KW-1003">Cell membrane</keyword>
<evidence type="ECO:0000256" key="4">
    <source>
        <dbReference type="ARBA" id="ARBA00023136"/>
    </source>
</evidence>
<comment type="function">
    <text evidence="7">Functions as a peptidoglycan terminase that cleaves nascent peptidoglycan strands endolytically to terminate their elongation.</text>
</comment>
<comment type="caution">
    <text evidence="9">The sequence shown here is derived from an EMBL/GenBank/DDBJ whole genome shotgun (WGS) entry which is preliminary data.</text>
</comment>
<evidence type="ECO:0000256" key="8">
    <source>
        <dbReference type="SAM" id="MobiDB-lite"/>
    </source>
</evidence>
<dbReference type="InterPro" id="IPR003770">
    <property type="entry name" value="MLTG-like"/>
</dbReference>
<dbReference type="GO" id="GO:0009252">
    <property type="term" value="P:peptidoglycan biosynthetic process"/>
    <property type="evidence" value="ECO:0007669"/>
    <property type="project" value="UniProtKB-UniRule"/>
</dbReference>
<dbReference type="HAMAP" id="MF_02065">
    <property type="entry name" value="MltG"/>
    <property type="match status" value="1"/>
</dbReference>
<evidence type="ECO:0000313" key="9">
    <source>
        <dbReference type="EMBL" id="RKF06544.1"/>
    </source>
</evidence>
<comment type="catalytic activity">
    <reaction evidence="7">
        <text>a peptidoglycan chain = a peptidoglycan chain with N-acetyl-1,6-anhydromuramyl-[peptide] at the reducing end + a peptidoglycan chain with N-acetylglucosamine at the non-reducing end.</text>
        <dbReference type="EC" id="4.2.2.29"/>
    </reaction>
</comment>
<dbReference type="Pfam" id="PF02618">
    <property type="entry name" value="YceG"/>
    <property type="match status" value="1"/>
</dbReference>
<dbReference type="NCBIfam" id="TIGR00247">
    <property type="entry name" value="endolytic transglycosylase MltG"/>
    <property type="match status" value="1"/>
</dbReference>
<evidence type="ECO:0000256" key="2">
    <source>
        <dbReference type="ARBA" id="ARBA00022692"/>
    </source>
</evidence>
<sequence>MPGADPVAPDTGQRPIPRSPAQALRPDGGVEPPKRRRARAARSQVVVFANFLFTLLIMSMVALGGALYLGKLRFEQPGPLAASSTYMVRPGATLIQIANGLERRGMITNARIFELGARAYGNQDAFKAGEFEITARASMKDIMETMVQGVAILHPLTIVEGTTVAQAFARIAENEFLSGDMPSDMPPEGMLIADTQKFTRGTERSDIIARMIDQQERLIAQIWEKRDPDLPLNDINEFVTLASIVEKETALAEERPRVAGVFVNRLERGMRLQSDPTIIYGIFGGEGKPADRPIYQSDIDNPTPYNTYQIDGLPPGPIAIPGRASLEAVANPAQTEDLFFVADGTGGHAFSRTLDEHNANVRRWRQIEAEREAAREAAEQPAEGEATQN</sequence>
<protein>
    <recommendedName>
        <fullName evidence="7">Endolytic murein transglycosylase</fullName>
        <ecNumber evidence="7">4.2.2.29</ecNumber>
    </recommendedName>
    <alternativeName>
        <fullName evidence="7">Peptidoglycan lytic transglycosylase</fullName>
    </alternativeName>
    <alternativeName>
        <fullName evidence="7">Peptidoglycan polymerization terminase</fullName>
    </alternativeName>
</protein>
<dbReference type="PANTHER" id="PTHR30518">
    <property type="entry name" value="ENDOLYTIC MUREIN TRANSGLYCOSYLASE"/>
    <property type="match status" value="1"/>
</dbReference>
<dbReference type="OrthoDB" id="9814591at2"/>
<feature type="transmembrane region" description="Helical" evidence="7">
    <location>
        <begin position="45"/>
        <end position="69"/>
    </location>
</feature>
<dbReference type="Proteomes" id="UP000246132">
    <property type="component" value="Unassembled WGS sequence"/>
</dbReference>
<keyword evidence="4 7" id="KW-0472">Membrane</keyword>
<dbReference type="GO" id="GO:0008932">
    <property type="term" value="F:lytic endotransglycosylase activity"/>
    <property type="evidence" value="ECO:0007669"/>
    <property type="project" value="UniProtKB-UniRule"/>
</dbReference>
<evidence type="ECO:0000256" key="3">
    <source>
        <dbReference type="ARBA" id="ARBA00022989"/>
    </source>
</evidence>
<dbReference type="Gene3D" id="3.30.160.60">
    <property type="entry name" value="Classic Zinc Finger"/>
    <property type="match status" value="1"/>
</dbReference>
<dbReference type="AlphaFoldDB" id="A0A3A8AIP7"/>
<name>A0A3A8AIP7_9HYPH</name>
<feature type="site" description="Important for catalytic activity" evidence="7">
    <location>
        <position position="248"/>
    </location>
</feature>
<dbReference type="EC" id="4.2.2.29" evidence="7"/>
<reference evidence="9 10" key="1">
    <citation type="journal article" date="2018" name="Int. J. Syst. Bacteriol.">
        <title>Oceaniradius stylonemae gen. nov., sp. nov., isolated from a red alga, Stylonema cornu-cervi.</title>
        <authorList>
            <person name="Jeong S."/>
        </authorList>
    </citation>
    <scope>NUCLEOTIDE SEQUENCE [LARGE SCALE GENOMIC DNA]</scope>
    <source>
        <strain evidence="9 10">StC1</strain>
    </source>
</reference>
<dbReference type="GO" id="GO:0071555">
    <property type="term" value="P:cell wall organization"/>
    <property type="evidence" value="ECO:0007669"/>
    <property type="project" value="UniProtKB-KW"/>
</dbReference>
<evidence type="ECO:0000256" key="1">
    <source>
        <dbReference type="ARBA" id="ARBA00022475"/>
    </source>
</evidence>
<dbReference type="EMBL" id="QFWV02000007">
    <property type="protein sequence ID" value="RKF06544.1"/>
    <property type="molecule type" value="Genomic_DNA"/>
</dbReference>
<keyword evidence="6 7" id="KW-0961">Cell wall biogenesis/degradation</keyword>
<keyword evidence="3 7" id="KW-1133">Transmembrane helix</keyword>
<proteinExistence type="inferred from homology"/>
<keyword evidence="7" id="KW-0997">Cell inner membrane</keyword>
<gene>
    <name evidence="7 9" type="primary">mltG</name>
    <name evidence="9" type="ORF">DEM25_011335</name>
</gene>
<organism evidence="9 10">
    <name type="scientific">Oceaniradius stylonematis</name>
    <dbReference type="NCBI Taxonomy" id="2184161"/>
    <lineage>
        <taxon>Bacteria</taxon>
        <taxon>Pseudomonadati</taxon>
        <taxon>Pseudomonadota</taxon>
        <taxon>Alphaproteobacteria</taxon>
        <taxon>Hyphomicrobiales</taxon>
        <taxon>Ahrensiaceae</taxon>
        <taxon>Oceaniradius</taxon>
    </lineage>
</organism>
<dbReference type="Gene3D" id="3.30.1490.480">
    <property type="entry name" value="Endolytic murein transglycosylase"/>
    <property type="match status" value="1"/>
</dbReference>
<feature type="compositionally biased region" description="Low complexity" evidence="8">
    <location>
        <begin position="379"/>
        <end position="389"/>
    </location>
</feature>